<dbReference type="PANTHER" id="PTHR35630">
    <property type="entry name" value="LEGUMINOSIN GROUP486 SECRETED PEPTIDE"/>
    <property type="match status" value="1"/>
</dbReference>
<reference evidence="2" key="1">
    <citation type="submission" date="2006-03" db="EMBL/GenBank/DDBJ databases">
        <authorList>
            <person name="Qin B."/>
            <person name="Lin S."/>
            <person name="Roe B.A."/>
        </authorList>
    </citation>
    <scope>NUCLEOTIDE SEQUENCE</scope>
</reference>
<feature type="signal peptide" evidence="1">
    <location>
        <begin position="1"/>
        <end position="22"/>
    </location>
</feature>
<feature type="chain" id="PRO_5004197063" description="Leguminosin group486 secreted peptide" evidence="1">
    <location>
        <begin position="23"/>
        <end position="125"/>
    </location>
</feature>
<evidence type="ECO:0000313" key="2">
    <source>
        <dbReference type="EMBL" id="ABE88122.1"/>
    </source>
</evidence>
<name>Q1S5I4_MEDTR</name>
<evidence type="ECO:0000256" key="1">
    <source>
        <dbReference type="SAM" id="SignalP"/>
    </source>
</evidence>
<dbReference type="EMBL" id="AC147431">
    <property type="protein sequence ID" value="ABE88122.1"/>
    <property type="molecule type" value="Genomic_DNA"/>
</dbReference>
<organism evidence="2">
    <name type="scientific">Medicago truncatula</name>
    <name type="common">Barrel medic</name>
    <name type="synonym">Medicago tribuloides</name>
    <dbReference type="NCBI Taxonomy" id="3880"/>
    <lineage>
        <taxon>Eukaryota</taxon>
        <taxon>Viridiplantae</taxon>
        <taxon>Streptophyta</taxon>
        <taxon>Embryophyta</taxon>
        <taxon>Tracheophyta</taxon>
        <taxon>Spermatophyta</taxon>
        <taxon>Magnoliopsida</taxon>
        <taxon>eudicotyledons</taxon>
        <taxon>Gunneridae</taxon>
        <taxon>Pentapetalae</taxon>
        <taxon>rosids</taxon>
        <taxon>fabids</taxon>
        <taxon>Fabales</taxon>
        <taxon>Fabaceae</taxon>
        <taxon>Papilionoideae</taxon>
        <taxon>50 kb inversion clade</taxon>
        <taxon>NPAAA clade</taxon>
        <taxon>Hologalegina</taxon>
        <taxon>IRL clade</taxon>
        <taxon>Trifolieae</taxon>
        <taxon>Medicago</taxon>
    </lineage>
</organism>
<accession>Q1S5I4</accession>
<keyword evidence="1" id="KW-0732">Signal</keyword>
<dbReference type="AlphaFoldDB" id="Q1S5I4"/>
<evidence type="ECO:0008006" key="3">
    <source>
        <dbReference type="Google" id="ProtNLM"/>
    </source>
</evidence>
<sequence length="125" mass="13728">MPVTTFVAMLFALAFASSLCNASIESVNVDVNFSDGVFVSCNSESNGLTNQGSGNVHVTVPVGQRVICRASWNGSSALFDGYDPQYDQGHAFVYWEVRQDGLYHSWDDKNFVKKGVWKIPAIVEN</sequence>
<gene>
    <name evidence="2" type="ORF">MtrDRAFT_AC147431g52v2</name>
</gene>
<protein>
    <recommendedName>
        <fullName evidence="3">Leguminosin group486 secreted peptide</fullName>
    </recommendedName>
</protein>
<reference evidence="2" key="2">
    <citation type="submission" date="2006-04" db="EMBL/GenBank/DDBJ databases">
        <authorList>
            <consortium name="The International Medicago Genome Annotation Group"/>
        </authorList>
    </citation>
    <scope>NUCLEOTIDE SEQUENCE</scope>
</reference>
<dbReference type="PANTHER" id="PTHR35630:SF1">
    <property type="entry name" value="LEGUMINOSIN GROUP486 SECRETED PEPTIDE"/>
    <property type="match status" value="1"/>
</dbReference>
<proteinExistence type="predicted"/>